<dbReference type="AlphaFoldDB" id="A0AAE3GVP5"/>
<organism evidence="1 2">
    <name type="scientific">Limnofasciculus baicalensis BBK-W-15</name>
    <dbReference type="NCBI Taxonomy" id="2699891"/>
    <lineage>
        <taxon>Bacteria</taxon>
        <taxon>Bacillati</taxon>
        <taxon>Cyanobacteriota</taxon>
        <taxon>Cyanophyceae</taxon>
        <taxon>Coleofasciculales</taxon>
        <taxon>Coleofasciculaceae</taxon>
        <taxon>Limnofasciculus</taxon>
        <taxon>Limnofasciculus baicalensis</taxon>
    </lineage>
</organism>
<evidence type="ECO:0000313" key="2">
    <source>
        <dbReference type="Proteomes" id="UP001204953"/>
    </source>
</evidence>
<evidence type="ECO:0000313" key="1">
    <source>
        <dbReference type="EMBL" id="MCP2731585.1"/>
    </source>
</evidence>
<dbReference type="EMBL" id="JAMZMM010000355">
    <property type="protein sequence ID" value="MCP2731585.1"/>
    <property type="molecule type" value="Genomic_DNA"/>
</dbReference>
<name>A0AAE3GVP5_9CYAN</name>
<protein>
    <submittedName>
        <fullName evidence="1">ATP-binding protein</fullName>
    </submittedName>
</protein>
<keyword evidence="2" id="KW-1185">Reference proteome</keyword>
<dbReference type="Proteomes" id="UP001204953">
    <property type="component" value="Unassembled WGS sequence"/>
</dbReference>
<proteinExistence type="predicted"/>
<dbReference type="GO" id="GO:0005524">
    <property type="term" value="F:ATP binding"/>
    <property type="evidence" value="ECO:0007669"/>
    <property type="project" value="UniProtKB-KW"/>
</dbReference>
<accession>A0AAE3GVP5</accession>
<keyword evidence="1" id="KW-0547">Nucleotide-binding</keyword>
<gene>
    <name evidence="1" type="ORF">NJ959_24460</name>
</gene>
<comment type="caution">
    <text evidence="1">The sequence shown here is derived from an EMBL/GenBank/DDBJ whole genome shotgun (WGS) entry which is preliminary data.</text>
</comment>
<feature type="non-terminal residue" evidence="1">
    <location>
        <position position="176"/>
    </location>
</feature>
<reference evidence="1" key="1">
    <citation type="submission" date="2022-06" db="EMBL/GenBank/DDBJ databases">
        <title>New cyanobacteria of genus Symplocastrum in benthos of Lake Baikal.</title>
        <authorList>
            <person name="Sorokovikova E."/>
            <person name="Tikhonova I."/>
            <person name="Krasnopeev A."/>
            <person name="Evseev P."/>
            <person name="Gladkikh A."/>
            <person name="Belykh O."/>
        </authorList>
    </citation>
    <scope>NUCLEOTIDE SEQUENCE</scope>
    <source>
        <strain evidence="1">BBK-W-15</strain>
    </source>
</reference>
<keyword evidence="1" id="KW-0067">ATP-binding</keyword>
<sequence length="176" mass="20271">MAACQNLEWNMHRISAHLLPTNSQELTRIVARCRRECLLTNSVLLLDCDEVNLAEGMRKTTISQFIEGVETPLILSTEERMPVRHRSQISLDVRKLTHQERFVIWKYSLGPLADELDDYINELVVQFNLSTMAIVTASWQIQNYSLSAIPEKIDDKDDNISRKQITESENLPTVED</sequence>